<accession>A0ACD3B3C5</accession>
<name>A0ACD3B3C5_9AGAR</name>
<reference evidence="1 2" key="1">
    <citation type="journal article" date="2019" name="Nat. Ecol. Evol.">
        <title>Megaphylogeny resolves global patterns of mushroom evolution.</title>
        <authorList>
            <person name="Varga T."/>
            <person name="Krizsan K."/>
            <person name="Foldi C."/>
            <person name="Dima B."/>
            <person name="Sanchez-Garcia M."/>
            <person name="Sanchez-Ramirez S."/>
            <person name="Szollosi G.J."/>
            <person name="Szarkandi J.G."/>
            <person name="Papp V."/>
            <person name="Albert L."/>
            <person name="Andreopoulos W."/>
            <person name="Angelini C."/>
            <person name="Antonin V."/>
            <person name="Barry K.W."/>
            <person name="Bougher N.L."/>
            <person name="Buchanan P."/>
            <person name="Buyck B."/>
            <person name="Bense V."/>
            <person name="Catcheside P."/>
            <person name="Chovatia M."/>
            <person name="Cooper J."/>
            <person name="Damon W."/>
            <person name="Desjardin D."/>
            <person name="Finy P."/>
            <person name="Geml J."/>
            <person name="Haridas S."/>
            <person name="Hughes K."/>
            <person name="Justo A."/>
            <person name="Karasinski D."/>
            <person name="Kautmanova I."/>
            <person name="Kiss B."/>
            <person name="Kocsube S."/>
            <person name="Kotiranta H."/>
            <person name="LaButti K.M."/>
            <person name="Lechner B.E."/>
            <person name="Liimatainen K."/>
            <person name="Lipzen A."/>
            <person name="Lukacs Z."/>
            <person name="Mihaltcheva S."/>
            <person name="Morgado L.N."/>
            <person name="Niskanen T."/>
            <person name="Noordeloos M.E."/>
            <person name="Ohm R.A."/>
            <person name="Ortiz-Santana B."/>
            <person name="Ovrebo C."/>
            <person name="Racz N."/>
            <person name="Riley R."/>
            <person name="Savchenko A."/>
            <person name="Shiryaev A."/>
            <person name="Soop K."/>
            <person name="Spirin V."/>
            <person name="Szebenyi C."/>
            <person name="Tomsovsky M."/>
            <person name="Tulloss R.E."/>
            <person name="Uehling J."/>
            <person name="Grigoriev I.V."/>
            <person name="Vagvolgyi C."/>
            <person name="Papp T."/>
            <person name="Martin F.M."/>
            <person name="Miettinen O."/>
            <person name="Hibbett D.S."/>
            <person name="Nagy L.G."/>
        </authorList>
    </citation>
    <scope>NUCLEOTIDE SEQUENCE [LARGE SCALE GENOMIC DNA]</scope>
    <source>
        <strain evidence="1 2">NL-1719</strain>
    </source>
</reference>
<dbReference type="EMBL" id="ML208285">
    <property type="protein sequence ID" value="TFK72474.1"/>
    <property type="molecule type" value="Genomic_DNA"/>
</dbReference>
<protein>
    <submittedName>
        <fullName evidence="1">Uncharacterized protein</fullName>
    </submittedName>
</protein>
<gene>
    <name evidence="1" type="ORF">BDN72DRAFT_733103</name>
</gene>
<evidence type="ECO:0000313" key="2">
    <source>
        <dbReference type="Proteomes" id="UP000308600"/>
    </source>
</evidence>
<organism evidence="1 2">
    <name type="scientific">Pluteus cervinus</name>
    <dbReference type="NCBI Taxonomy" id="181527"/>
    <lineage>
        <taxon>Eukaryota</taxon>
        <taxon>Fungi</taxon>
        <taxon>Dikarya</taxon>
        <taxon>Basidiomycota</taxon>
        <taxon>Agaricomycotina</taxon>
        <taxon>Agaricomycetes</taxon>
        <taxon>Agaricomycetidae</taxon>
        <taxon>Agaricales</taxon>
        <taxon>Pluteineae</taxon>
        <taxon>Pluteaceae</taxon>
        <taxon>Pluteus</taxon>
    </lineage>
</organism>
<dbReference type="Proteomes" id="UP000308600">
    <property type="component" value="Unassembled WGS sequence"/>
</dbReference>
<sequence length="110" mass="12077">KKSKMHGCDVCGKQFPRPSGLQTHMNIHNNLKPYSCEFPGCSRTFAVRSNAKRHLRTHGVIPTPASDSPAPVPYIVDFSAPTVIHSSASQGEPKAPLKLRWMPPSLTSRT</sequence>
<proteinExistence type="predicted"/>
<evidence type="ECO:0000313" key="1">
    <source>
        <dbReference type="EMBL" id="TFK72474.1"/>
    </source>
</evidence>
<keyword evidence="2" id="KW-1185">Reference proteome</keyword>
<feature type="non-terminal residue" evidence="1">
    <location>
        <position position="1"/>
    </location>
</feature>
<feature type="non-terminal residue" evidence="1">
    <location>
        <position position="110"/>
    </location>
</feature>